<evidence type="ECO:0000313" key="2">
    <source>
        <dbReference type="Proteomes" id="UP001196413"/>
    </source>
</evidence>
<organism evidence="1 2">
    <name type="scientific">Parelaphostrongylus tenuis</name>
    <name type="common">Meningeal worm</name>
    <dbReference type="NCBI Taxonomy" id="148309"/>
    <lineage>
        <taxon>Eukaryota</taxon>
        <taxon>Metazoa</taxon>
        <taxon>Ecdysozoa</taxon>
        <taxon>Nematoda</taxon>
        <taxon>Chromadorea</taxon>
        <taxon>Rhabditida</taxon>
        <taxon>Rhabditina</taxon>
        <taxon>Rhabditomorpha</taxon>
        <taxon>Strongyloidea</taxon>
        <taxon>Metastrongylidae</taxon>
        <taxon>Parelaphostrongylus</taxon>
    </lineage>
</organism>
<dbReference type="Proteomes" id="UP001196413">
    <property type="component" value="Unassembled WGS sequence"/>
</dbReference>
<accession>A0AAD5R263</accession>
<comment type="caution">
    <text evidence="1">The sequence shown here is derived from an EMBL/GenBank/DDBJ whole genome shotgun (WGS) entry which is preliminary data.</text>
</comment>
<protein>
    <submittedName>
        <fullName evidence="1">Uncharacterized protein</fullName>
    </submittedName>
</protein>
<dbReference type="EMBL" id="JAHQIW010006092">
    <property type="protein sequence ID" value="KAJ1368112.1"/>
    <property type="molecule type" value="Genomic_DNA"/>
</dbReference>
<evidence type="ECO:0000313" key="1">
    <source>
        <dbReference type="EMBL" id="KAJ1368112.1"/>
    </source>
</evidence>
<reference evidence="1" key="1">
    <citation type="submission" date="2021-06" db="EMBL/GenBank/DDBJ databases">
        <title>Parelaphostrongylus tenuis whole genome reference sequence.</title>
        <authorList>
            <person name="Garwood T.J."/>
            <person name="Larsen P.A."/>
            <person name="Fountain-Jones N.M."/>
            <person name="Garbe J.R."/>
            <person name="Macchietto M.G."/>
            <person name="Kania S.A."/>
            <person name="Gerhold R.W."/>
            <person name="Richards J.E."/>
            <person name="Wolf T.M."/>
        </authorList>
    </citation>
    <scope>NUCLEOTIDE SEQUENCE</scope>
    <source>
        <strain evidence="1">MNPRO001-30</strain>
        <tissue evidence="1">Meninges</tissue>
    </source>
</reference>
<proteinExistence type="predicted"/>
<dbReference type="AlphaFoldDB" id="A0AAD5R263"/>
<keyword evidence="2" id="KW-1185">Reference proteome</keyword>
<sequence>MERVLDIENIFDDVTSVVACSSRDAEAESPQISKARWELSSRLATIFADDHTDSHSATSSREAEDLVTRSLALRLHRRRFSRAPFTFTSNSLTFLVFYNSNKENLLCVPLGVGKIHKIEKQEKYCTVTAALKTFTFLCLKDEEEAKLIALLMILCSIESTVLEVGSGDEVVIGSSISYSSTRFTLDGATVEVVPQQPSKYRLSQKTDSSLLIHVNRVKSNSKKQKEDISKLKIAKDELSHHPQNIMTNITNIETSENEDSLHSDKDVNNDTMEETCEYDGQIHFR</sequence>
<name>A0AAD5R263_PARTN</name>
<gene>
    <name evidence="1" type="ORF">KIN20_029180</name>
</gene>